<dbReference type="EMBL" id="JBHUMD010000002">
    <property type="protein sequence ID" value="MFD2600562.1"/>
    <property type="molecule type" value="Genomic_DNA"/>
</dbReference>
<name>A0ABW5NRW9_9FLAO</name>
<gene>
    <name evidence="1" type="ORF">ACFSR3_00720</name>
</gene>
<accession>A0ABW5NRW9</accession>
<dbReference type="Proteomes" id="UP001597480">
    <property type="component" value="Unassembled WGS sequence"/>
</dbReference>
<sequence>MGIGKREFLKLIGLASTGILLDPYLSVFTNNDTYVNKKLGVIFDKPHGWGFIKVSDFGKLKDKQIFEEGWNKDIEWEDIGYPICIATKYYEDTPENKGIFSPTIMLNITPKEDLYPFGCRTLEEVIEDSAMGTEAFLKDFRVIKRKTPYQLSGITFHEFECEYMFEHIDISYPLKVELTSIKAEHNGFYYDFNLHQSYAQNQTAQLEFERFKQSIKLI</sequence>
<keyword evidence="2" id="KW-1185">Reference proteome</keyword>
<evidence type="ECO:0000313" key="2">
    <source>
        <dbReference type="Proteomes" id="UP001597480"/>
    </source>
</evidence>
<organism evidence="1 2">
    <name type="scientific">Flavobacterium suzhouense</name>
    <dbReference type="NCBI Taxonomy" id="1529638"/>
    <lineage>
        <taxon>Bacteria</taxon>
        <taxon>Pseudomonadati</taxon>
        <taxon>Bacteroidota</taxon>
        <taxon>Flavobacteriia</taxon>
        <taxon>Flavobacteriales</taxon>
        <taxon>Flavobacteriaceae</taxon>
        <taxon>Flavobacterium</taxon>
    </lineage>
</organism>
<evidence type="ECO:0000313" key="1">
    <source>
        <dbReference type="EMBL" id="MFD2600562.1"/>
    </source>
</evidence>
<reference evidence="2" key="1">
    <citation type="journal article" date="2019" name="Int. J. Syst. Evol. Microbiol.">
        <title>The Global Catalogue of Microorganisms (GCM) 10K type strain sequencing project: providing services to taxonomists for standard genome sequencing and annotation.</title>
        <authorList>
            <consortium name="The Broad Institute Genomics Platform"/>
            <consortium name="The Broad Institute Genome Sequencing Center for Infectious Disease"/>
            <person name="Wu L."/>
            <person name="Ma J."/>
        </authorList>
    </citation>
    <scope>NUCLEOTIDE SEQUENCE [LARGE SCALE GENOMIC DNA]</scope>
    <source>
        <strain evidence="2">KCTC 42107</strain>
    </source>
</reference>
<comment type="caution">
    <text evidence="1">The sequence shown here is derived from an EMBL/GenBank/DDBJ whole genome shotgun (WGS) entry which is preliminary data.</text>
</comment>
<dbReference type="RefSeq" id="WP_379819264.1">
    <property type="nucleotide sequence ID" value="NZ_JBHUMD010000002.1"/>
</dbReference>
<proteinExistence type="predicted"/>
<protein>
    <submittedName>
        <fullName evidence="1">Uncharacterized protein</fullName>
    </submittedName>
</protein>